<evidence type="ECO:0000313" key="2">
    <source>
        <dbReference type="EMBL" id="MBB3040985.1"/>
    </source>
</evidence>
<dbReference type="EMBL" id="JACHWR010000001">
    <property type="protein sequence ID" value="MBB3040985.1"/>
    <property type="molecule type" value="Genomic_DNA"/>
</dbReference>
<gene>
    <name evidence="2" type="ORF">FHU40_000786</name>
</gene>
<feature type="compositionally biased region" description="Basic and acidic residues" evidence="1">
    <location>
        <begin position="252"/>
        <end position="268"/>
    </location>
</feature>
<organism evidence="2 3">
    <name type="scientific">Nocardioides soli</name>
    <dbReference type="NCBI Taxonomy" id="1036020"/>
    <lineage>
        <taxon>Bacteria</taxon>
        <taxon>Bacillati</taxon>
        <taxon>Actinomycetota</taxon>
        <taxon>Actinomycetes</taxon>
        <taxon>Propionibacteriales</taxon>
        <taxon>Nocardioidaceae</taxon>
        <taxon>Nocardioides</taxon>
    </lineage>
</organism>
<name>A0A7W4Z0Z1_9ACTN</name>
<feature type="region of interest" description="Disordered" evidence="1">
    <location>
        <begin position="252"/>
        <end position="285"/>
    </location>
</feature>
<dbReference type="RefSeq" id="WP_183590946.1">
    <property type="nucleotide sequence ID" value="NZ_JACHWR010000001.1"/>
</dbReference>
<proteinExistence type="predicted"/>
<dbReference type="AlphaFoldDB" id="A0A7W4Z0Z1"/>
<sequence length="285" mass="30736">MTTLDTITQPRPQALTQATAVEQARAVAEVAAAVRVAQENPRDETTAIARMRQACGQRALADRAFYSVPRAGGRVEGSSVHLARTLAACWGNIDYGIRELKRDDQAGESEMQAWAWDQESNVRSSRSFVVPHARMVGSARRGDKRRERLDDLGDIANNNNSVAARAVRETIFTILPVWFTAEAESLCAGTLNGQGGEKPLAAQIADAVKHYADSFGVTKTQLEAYVALATGEWTAQTVGGLRVLSGELTRGEKQVKDEFTPAEPEKPRGVTADDIAANTQGGEQA</sequence>
<accession>A0A7W4Z0Z1</accession>
<comment type="caution">
    <text evidence="2">The sequence shown here is derived from an EMBL/GenBank/DDBJ whole genome shotgun (WGS) entry which is preliminary data.</text>
</comment>
<reference evidence="2 3" key="1">
    <citation type="submission" date="2020-08" db="EMBL/GenBank/DDBJ databases">
        <title>Sequencing the genomes of 1000 actinobacteria strains.</title>
        <authorList>
            <person name="Klenk H.-P."/>
        </authorList>
    </citation>
    <scope>NUCLEOTIDE SEQUENCE [LARGE SCALE GENOMIC DNA]</scope>
    <source>
        <strain evidence="2 3">DSM 105498</strain>
    </source>
</reference>
<protein>
    <submittedName>
        <fullName evidence="2">Uncharacterized protein</fullName>
    </submittedName>
</protein>
<evidence type="ECO:0000256" key="1">
    <source>
        <dbReference type="SAM" id="MobiDB-lite"/>
    </source>
</evidence>
<evidence type="ECO:0000313" key="3">
    <source>
        <dbReference type="Proteomes" id="UP000589626"/>
    </source>
</evidence>
<dbReference type="Proteomes" id="UP000589626">
    <property type="component" value="Unassembled WGS sequence"/>
</dbReference>
<keyword evidence="3" id="KW-1185">Reference proteome</keyword>